<dbReference type="CDD" id="cd06260">
    <property type="entry name" value="DUF820-like"/>
    <property type="match status" value="1"/>
</dbReference>
<evidence type="ECO:0000259" key="1">
    <source>
        <dbReference type="Pfam" id="PF05685"/>
    </source>
</evidence>
<evidence type="ECO:0000313" key="2">
    <source>
        <dbReference type="EMBL" id="BAS28762.1"/>
    </source>
</evidence>
<dbReference type="EMBL" id="AP014924">
    <property type="protein sequence ID" value="BAS28762.1"/>
    <property type="molecule type" value="Genomic_DNA"/>
</dbReference>
<protein>
    <recommendedName>
        <fullName evidence="1">Putative restriction endonuclease domain-containing protein</fullName>
    </recommendedName>
</protein>
<proteinExistence type="predicted"/>
<keyword evidence="3" id="KW-1185">Reference proteome</keyword>
<dbReference type="InterPro" id="IPR012296">
    <property type="entry name" value="Nuclease_put_TT1808"/>
</dbReference>
<dbReference type="Pfam" id="PF05685">
    <property type="entry name" value="Uma2"/>
    <property type="match status" value="1"/>
</dbReference>
<name>A0A0K2SP43_LIMPI</name>
<accession>A0A0K2SP43</accession>
<dbReference type="Gene3D" id="3.90.1570.10">
    <property type="entry name" value="tt1808, chain A"/>
    <property type="match status" value="1"/>
</dbReference>
<reference evidence="3" key="1">
    <citation type="submission" date="2015-07" db="EMBL/GenBank/DDBJ databases">
        <title>Complete genome sequence and phylogenetic analysis of Limnochorda pilosa.</title>
        <authorList>
            <person name="Watanabe M."/>
            <person name="Kojima H."/>
            <person name="Fukui M."/>
        </authorList>
    </citation>
    <scope>NUCLEOTIDE SEQUENCE [LARGE SCALE GENOMIC DNA]</scope>
    <source>
        <strain evidence="3">HC45</strain>
    </source>
</reference>
<dbReference type="Proteomes" id="UP000065807">
    <property type="component" value="Chromosome"/>
</dbReference>
<dbReference type="KEGG" id="lpil:LIP_2933"/>
<evidence type="ECO:0000313" key="3">
    <source>
        <dbReference type="Proteomes" id="UP000065807"/>
    </source>
</evidence>
<sequence length="113" mass="12312">MLTDLTVALARFVREQDSGVLLTGDPGFVLQERPLLLRGPDLAFIRKERIPPDGVPDTFWRGAPDLAVEVFSPSDTLCALLGRAREYLEAGAQASGWWTPGARRCTWSAPAGC</sequence>
<dbReference type="SUPFAM" id="SSF52980">
    <property type="entry name" value="Restriction endonuclease-like"/>
    <property type="match status" value="1"/>
</dbReference>
<feature type="domain" description="Putative restriction endonuclease" evidence="1">
    <location>
        <begin position="3"/>
        <end position="107"/>
    </location>
</feature>
<dbReference type="InterPro" id="IPR011335">
    <property type="entry name" value="Restrct_endonuc-II-like"/>
</dbReference>
<gene>
    <name evidence="2" type="ORF">LIP_2933</name>
</gene>
<dbReference type="AlphaFoldDB" id="A0A0K2SP43"/>
<dbReference type="OrthoDB" id="9799703at2"/>
<organism evidence="2 3">
    <name type="scientific">Limnochorda pilosa</name>
    <dbReference type="NCBI Taxonomy" id="1555112"/>
    <lineage>
        <taxon>Bacteria</taxon>
        <taxon>Bacillati</taxon>
        <taxon>Bacillota</taxon>
        <taxon>Limnochordia</taxon>
        <taxon>Limnochordales</taxon>
        <taxon>Limnochordaceae</taxon>
        <taxon>Limnochorda</taxon>
    </lineage>
</organism>
<reference evidence="3" key="2">
    <citation type="journal article" date="2016" name="Int. J. Syst. Evol. Microbiol.">
        <title>Complete genome sequence and cell structure of Limnochorda pilosa, a Gram-negative spore-former within the phylum Firmicutes.</title>
        <authorList>
            <person name="Watanabe M."/>
            <person name="Kojima H."/>
            <person name="Fukui M."/>
        </authorList>
    </citation>
    <scope>NUCLEOTIDE SEQUENCE [LARGE SCALE GENOMIC DNA]</scope>
    <source>
        <strain evidence="3">HC45</strain>
    </source>
</reference>
<dbReference type="InterPro" id="IPR008538">
    <property type="entry name" value="Uma2"/>
</dbReference>